<dbReference type="Gene3D" id="3.40.50.150">
    <property type="entry name" value="Vaccinia Virus protein VP39"/>
    <property type="match status" value="1"/>
</dbReference>
<comment type="catalytic activity">
    <reaction evidence="4 5">
        <text>L-glutaminyl-[peptide chain release factor] + S-adenosyl-L-methionine = N(5)-methyl-L-glutaminyl-[peptide chain release factor] + S-adenosyl-L-homocysteine + H(+)</text>
        <dbReference type="Rhea" id="RHEA:42896"/>
        <dbReference type="Rhea" id="RHEA-COMP:10271"/>
        <dbReference type="Rhea" id="RHEA-COMP:10272"/>
        <dbReference type="ChEBI" id="CHEBI:15378"/>
        <dbReference type="ChEBI" id="CHEBI:30011"/>
        <dbReference type="ChEBI" id="CHEBI:57856"/>
        <dbReference type="ChEBI" id="CHEBI:59789"/>
        <dbReference type="ChEBI" id="CHEBI:61891"/>
        <dbReference type="EC" id="2.1.1.297"/>
    </reaction>
</comment>
<dbReference type="InterPro" id="IPR002052">
    <property type="entry name" value="DNA_methylase_N6_adenine_CS"/>
</dbReference>
<sequence length="284" mass="29441">MPTLGEALREGGRRLGLAGIDTATFDARLLLAEVTGLAAPMVSLRGDTVMEPEAAARFEALLARREGREPMSHILGRRGFWTLDLAVTAATLDPRPDTETLVEAVLAALPDRKAPLRLLDFGTGSGCILLALLSELPAATGLGIDASPAALAVAVANAKACGLAERAQFRLGDWGQGIGGRFDVIVSNPPYIPEAEIDGLAPEVARFEPRSALSGGADGLECYRRLIPDIARLLSPGGVAALEVGQGQAGAVTALLTDAGPGREMVRCDLGGIERCVVAFAPDS</sequence>
<feature type="binding site" evidence="5">
    <location>
        <position position="188"/>
    </location>
    <ligand>
        <name>S-adenosyl-L-methionine</name>
        <dbReference type="ChEBI" id="CHEBI:59789"/>
    </ligand>
</feature>
<evidence type="ECO:0000256" key="3">
    <source>
        <dbReference type="ARBA" id="ARBA00022691"/>
    </source>
</evidence>
<dbReference type="PANTHER" id="PTHR18895">
    <property type="entry name" value="HEMK METHYLTRANSFERASE"/>
    <property type="match status" value="1"/>
</dbReference>
<name>A0A1H6HII8_MAGFU</name>
<dbReference type="PROSITE" id="PS00092">
    <property type="entry name" value="N6_MTASE"/>
    <property type="match status" value="1"/>
</dbReference>
<feature type="binding site" evidence="5">
    <location>
        <begin position="122"/>
        <end position="126"/>
    </location>
    <ligand>
        <name>S-adenosyl-L-methionine</name>
        <dbReference type="ChEBI" id="CHEBI:59789"/>
    </ligand>
</feature>
<protein>
    <recommendedName>
        <fullName evidence="5">Release factor glutamine methyltransferase</fullName>
        <shortName evidence="5">RF MTase</shortName>
        <ecNumber evidence="5">2.1.1.297</ecNumber>
    </recommendedName>
    <alternativeName>
        <fullName evidence="5">N5-glutamine methyltransferase PrmC</fullName>
    </alternativeName>
    <alternativeName>
        <fullName evidence="5">Protein-(glutamine-N5) MTase PrmC</fullName>
    </alternativeName>
    <alternativeName>
        <fullName evidence="5">Protein-glutamine N-methyltransferase PrmC</fullName>
    </alternativeName>
</protein>
<evidence type="ECO:0000256" key="5">
    <source>
        <dbReference type="HAMAP-Rule" id="MF_02126"/>
    </source>
</evidence>
<dbReference type="PANTHER" id="PTHR18895:SF74">
    <property type="entry name" value="MTRF1L RELEASE FACTOR GLUTAMINE METHYLTRANSFERASE"/>
    <property type="match status" value="1"/>
</dbReference>
<comment type="similarity">
    <text evidence="5">Belongs to the protein N5-glutamine methyltransferase family. PrmC subfamily.</text>
</comment>
<dbReference type="InterPro" id="IPR019874">
    <property type="entry name" value="RF_methyltr_PrmC"/>
</dbReference>
<comment type="function">
    <text evidence="5">Methylates the class 1 translation termination release factors RF1/PrfA and RF2/PrfB on the glutamine residue of the universally conserved GGQ motif.</text>
</comment>
<keyword evidence="9" id="KW-1185">Reference proteome</keyword>
<dbReference type="Pfam" id="PF17827">
    <property type="entry name" value="PrmC_N"/>
    <property type="match status" value="1"/>
</dbReference>
<dbReference type="GO" id="GO:0102559">
    <property type="term" value="F:peptide chain release factor N(5)-glutamine methyltransferase activity"/>
    <property type="evidence" value="ECO:0007669"/>
    <property type="project" value="UniProtKB-EC"/>
</dbReference>
<dbReference type="HAMAP" id="MF_02126">
    <property type="entry name" value="RF_methyltr_PrmC"/>
    <property type="match status" value="1"/>
</dbReference>
<dbReference type="Proteomes" id="UP000182983">
    <property type="component" value="Unassembled WGS sequence"/>
</dbReference>
<dbReference type="InterPro" id="IPR029063">
    <property type="entry name" value="SAM-dependent_MTases_sf"/>
</dbReference>
<evidence type="ECO:0000259" key="6">
    <source>
        <dbReference type="Pfam" id="PF05175"/>
    </source>
</evidence>
<dbReference type="GO" id="GO:0032259">
    <property type="term" value="P:methylation"/>
    <property type="evidence" value="ECO:0007669"/>
    <property type="project" value="UniProtKB-KW"/>
</dbReference>
<evidence type="ECO:0000259" key="7">
    <source>
        <dbReference type="Pfam" id="PF17827"/>
    </source>
</evidence>
<feature type="domain" description="Release factor glutamine methyltransferase N-terminal" evidence="7">
    <location>
        <begin position="6"/>
        <end position="76"/>
    </location>
</feature>
<dbReference type="NCBIfam" id="TIGR00536">
    <property type="entry name" value="hemK_fam"/>
    <property type="match status" value="1"/>
</dbReference>
<dbReference type="SUPFAM" id="SSF53335">
    <property type="entry name" value="S-adenosyl-L-methionine-dependent methyltransferases"/>
    <property type="match status" value="1"/>
</dbReference>
<keyword evidence="2 5" id="KW-0808">Transferase</keyword>
<evidence type="ECO:0000313" key="8">
    <source>
        <dbReference type="EMBL" id="SEH35619.1"/>
    </source>
</evidence>
<dbReference type="NCBIfam" id="TIGR03534">
    <property type="entry name" value="RF_mod_PrmC"/>
    <property type="match status" value="1"/>
</dbReference>
<dbReference type="RefSeq" id="WP_074767739.1">
    <property type="nucleotide sequence ID" value="NZ_FNWO01000006.1"/>
</dbReference>
<dbReference type="CDD" id="cd02440">
    <property type="entry name" value="AdoMet_MTases"/>
    <property type="match status" value="1"/>
</dbReference>
<evidence type="ECO:0000313" key="9">
    <source>
        <dbReference type="Proteomes" id="UP000182983"/>
    </source>
</evidence>
<feature type="binding site" evidence="5">
    <location>
        <position position="174"/>
    </location>
    <ligand>
        <name>S-adenosyl-L-methionine</name>
        <dbReference type="ChEBI" id="CHEBI:59789"/>
    </ligand>
</feature>
<dbReference type="EC" id="2.1.1.297" evidence="5"/>
<organism evidence="8 9">
    <name type="scientific">Magnetospirillum fulvum</name>
    <name type="common">Rhodospirillum fulvum</name>
    <dbReference type="NCBI Taxonomy" id="1082"/>
    <lineage>
        <taxon>Bacteria</taxon>
        <taxon>Pseudomonadati</taxon>
        <taxon>Pseudomonadota</taxon>
        <taxon>Alphaproteobacteria</taxon>
        <taxon>Rhodospirillales</taxon>
        <taxon>Rhodospirillaceae</taxon>
        <taxon>Magnetospirillum</taxon>
    </lineage>
</organism>
<dbReference type="Pfam" id="PF05175">
    <property type="entry name" value="MTS"/>
    <property type="match status" value="1"/>
</dbReference>
<feature type="domain" description="Methyltransferase small" evidence="6">
    <location>
        <begin position="106"/>
        <end position="194"/>
    </location>
</feature>
<proteinExistence type="inferred from homology"/>
<dbReference type="AlphaFoldDB" id="A0A1H6HII8"/>
<dbReference type="OrthoDB" id="9800643at2"/>
<keyword evidence="1 5" id="KW-0489">Methyltransferase</keyword>
<dbReference type="Gene3D" id="1.10.8.10">
    <property type="entry name" value="DNA helicase RuvA subunit, C-terminal domain"/>
    <property type="match status" value="1"/>
</dbReference>
<dbReference type="InterPro" id="IPR007848">
    <property type="entry name" value="Small_mtfrase_dom"/>
</dbReference>
<feature type="binding site" evidence="5">
    <location>
        <position position="145"/>
    </location>
    <ligand>
        <name>S-adenosyl-L-methionine</name>
        <dbReference type="ChEBI" id="CHEBI:59789"/>
    </ligand>
</feature>
<accession>A0A1H6HII8</accession>
<reference evidence="9" key="1">
    <citation type="submission" date="2016-10" db="EMBL/GenBank/DDBJ databases">
        <authorList>
            <person name="Varghese N."/>
            <person name="Submissions S."/>
        </authorList>
    </citation>
    <scope>NUCLEOTIDE SEQUENCE [LARGE SCALE GENOMIC DNA]</scope>
    <source>
        <strain evidence="9">DSM 13234</strain>
    </source>
</reference>
<gene>
    <name evidence="5" type="primary">prmC</name>
    <name evidence="8" type="ORF">SAMN04244559_01810</name>
</gene>
<evidence type="ECO:0000256" key="1">
    <source>
        <dbReference type="ARBA" id="ARBA00022603"/>
    </source>
</evidence>
<evidence type="ECO:0000256" key="4">
    <source>
        <dbReference type="ARBA" id="ARBA00048391"/>
    </source>
</evidence>
<dbReference type="EMBL" id="FNWO01000006">
    <property type="protein sequence ID" value="SEH35619.1"/>
    <property type="molecule type" value="Genomic_DNA"/>
</dbReference>
<dbReference type="GO" id="GO:0003676">
    <property type="term" value="F:nucleic acid binding"/>
    <property type="evidence" value="ECO:0007669"/>
    <property type="project" value="InterPro"/>
</dbReference>
<feature type="binding site" evidence="5">
    <location>
        <begin position="188"/>
        <end position="191"/>
    </location>
    <ligand>
        <name>substrate</name>
    </ligand>
</feature>
<dbReference type="InterPro" id="IPR050320">
    <property type="entry name" value="N5-glutamine_MTase"/>
</dbReference>
<evidence type="ECO:0000256" key="2">
    <source>
        <dbReference type="ARBA" id="ARBA00022679"/>
    </source>
</evidence>
<keyword evidence="3 5" id="KW-0949">S-adenosyl-L-methionine</keyword>
<dbReference type="InterPro" id="IPR004556">
    <property type="entry name" value="HemK-like"/>
</dbReference>
<dbReference type="InterPro" id="IPR040758">
    <property type="entry name" value="PrmC_N"/>
</dbReference>